<accession>A0A2N9FEM0</accession>
<dbReference type="EMBL" id="OIVN01001057">
    <property type="protein sequence ID" value="SPC89316.1"/>
    <property type="molecule type" value="Genomic_DNA"/>
</dbReference>
<protein>
    <submittedName>
        <fullName evidence="2">Uncharacterized protein</fullName>
    </submittedName>
</protein>
<name>A0A2N9FEM0_FAGSY</name>
<sequence>MIVSYFISSDQSQRGSANNKKLKDTGNDVLPPPPKKLKETPNARWALRRACSRSHEAS</sequence>
<feature type="compositionally biased region" description="Polar residues" evidence="1">
    <location>
        <begin position="1"/>
        <end position="19"/>
    </location>
</feature>
<reference evidence="2" key="1">
    <citation type="submission" date="2018-02" db="EMBL/GenBank/DDBJ databases">
        <authorList>
            <person name="Cohen D.B."/>
            <person name="Kent A.D."/>
        </authorList>
    </citation>
    <scope>NUCLEOTIDE SEQUENCE</scope>
</reference>
<evidence type="ECO:0000256" key="1">
    <source>
        <dbReference type="SAM" id="MobiDB-lite"/>
    </source>
</evidence>
<gene>
    <name evidence="2" type="ORF">FSB_LOCUS17198</name>
</gene>
<proteinExistence type="predicted"/>
<evidence type="ECO:0000313" key="2">
    <source>
        <dbReference type="EMBL" id="SPC89316.1"/>
    </source>
</evidence>
<organism evidence="2">
    <name type="scientific">Fagus sylvatica</name>
    <name type="common">Beechnut</name>
    <dbReference type="NCBI Taxonomy" id="28930"/>
    <lineage>
        <taxon>Eukaryota</taxon>
        <taxon>Viridiplantae</taxon>
        <taxon>Streptophyta</taxon>
        <taxon>Embryophyta</taxon>
        <taxon>Tracheophyta</taxon>
        <taxon>Spermatophyta</taxon>
        <taxon>Magnoliopsida</taxon>
        <taxon>eudicotyledons</taxon>
        <taxon>Gunneridae</taxon>
        <taxon>Pentapetalae</taxon>
        <taxon>rosids</taxon>
        <taxon>fabids</taxon>
        <taxon>Fagales</taxon>
        <taxon>Fagaceae</taxon>
        <taxon>Fagus</taxon>
    </lineage>
</organism>
<feature type="region of interest" description="Disordered" evidence="1">
    <location>
        <begin position="1"/>
        <end position="58"/>
    </location>
</feature>
<dbReference type="AlphaFoldDB" id="A0A2N9FEM0"/>